<proteinExistence type="predicted"/>
<dbReference type="PRINTS" id="PR01705">
    <property type="entry name" value="TSP1REPEAT"/>
</dbReference>
<dbReference type="SMART" id="SM00209">
    <property type="entry name" value="TSP1"/>
    <property type="match status" value="1"/>
</dbReference>
<organism evidence="3 4">
    <name type="scientific">Protopolystoma xenopodis</name>
    <dbReference type="NCBI Taxonomy" id="117903"/>
    <lineage>
        <taxon>Eukaryota</taxon>
        <taxon>Metazoa</taxon>
        <taxon>Spiralia</taxon>
        <taxon>Lophotrochozoa</taxon>
        <taxon>Platyhelminthes</taxon>
        <taxon>Monogenea</taxon>
        <taxon>Polyopisthocotylea</taxon>
        <taxon>Polystomatidea</taxon>
        <taxon>Polystomatidae</taxon>
        <taxon>Protopolystoma</taxon>
    </lineage>
</organism>
<sequence>MPLFIVHGQWSNWGSWSPCSRTCGIGVQSRERDCSEPAPAFGGRMCSGNAHDVRRCEVTLAGDCVPDSKFDEPSSLGLAEWTTWSAWS</sequence>
<evidence type="ECO:0000256" key="2">
    <source>
        <dbReference type="ARBA" id="ARBA00023157"/>
    </source>
</evidence>
<dbReference type="PANTHER" id="PTHR22906:SF21">
    <property type="entry name" value="SEMA DOMAIN-CONTAINING PROTEIN"/>
    <property type="match status" value="1"/>
</dbReference>
<dbReference type="Pfam" id="PF00090">
    <property type="entry name" value="TSP_1"/>
    <property type="match status" value="1"/>
</dbReference>
<evidence type="ECO:0000313" key="4">
    <source>
        <dbReference type="Proteomes" id="UP000784294"/>
    </source>
</evidence>
<dbReference type="Gene3D" id="2.20.100.10">
    <property type="entry name" value="Thrombospondin type-1 (TSP1) repeat"/>
    <property type="match status" value="1"/>
</dbReference>
<name>A0A3S5A730_9PLAT</name>
<dbReference type="PANTHER" id="PTHR22906">
    <property type="entry name" value="PROPERDIN"/>
    <property type="match status" value="1"/>
</dbReference>
<dbReference type="InterPro" id="IPR000884">
    <property type="entry name" value="TSP1_rpt"/>
</dbReference>
<keyword evidence="1" id="KW-0677">Repeat</keyword>
<dbReference type="Proteomes" id="UP000784294">
    <property type="component" value="Unassembled WGS sequence"/>
</dbReference>
<dbReference type="FunFam" id="2.20.100.10:FF:000007">
    <property type="entry name" value="Thrombospondin 1"/>
    <property type="match status" value="1"/>
</dbReference>
<dbReference type="EMBL" id="CAAALY010052554">
    <property type="protein sequence ID" value="VEL21683.1"/>
    <property type="molecule type" value="Genomic_DNA"/>
</dbReference>
<keyword evidence="4" id="KW-1185">Reference proteome</keyword>
<evidence type="ECO:0000256" key="1">
    <source>
        <dbReference type="ARBA" id="ARBA00022737"/>
    </source>
</evidence>
<dbReference type="PROSITE" id="PS50092">
    <property type="entry name" value="TSP1"/>
    <property type="match status" value="1"/>
</dbReference>
<dbReference type="InterPro" id="IPR052065">
    <property type="entry name" value="Compl_asym_regulator"/>
</dbReference>
<feature type="non-terminal residue" evidence="3">
    <location>
        <position position="88"/>
    </location>
</feature>
<keyword evidence="2" id="KW-1015">Disulfide bond</keyword>
<comment type="caution">
    <text evidence="3">The sequence shown here is derived from an EMBL/GenBank/DDBJ whole genome shotgun (WGS) entry which is preliminary data.</text>
</comment>
<dbReference type="InterPro" id="IPR036383">
    <property type="entry name" value="TSP1_rpt_sf"/>
</dbReference>
<dbReference type="AlphaFoldDB" id="A0A3S5A730"/>
<dbReference type="SUPFAM" id="SSF82895">
    <property type="entry name" value="TSP-1 type 1 repeat"/>
    <property type="match status" value="1"/>
</dbReference>
<evidence type="ECO:0000313" key="3">
    <source>
        <dbReference type="EMBL" id="VEL21683.1"/>
    </source>
</evidence>
<protein>
    <submittedName>
        <fullName evidence="3">Uncharacterized protein</fullName>
    </submittedName>
</protein>
<dbReference type="OrthoDB" id="6273859at2759"/>
<reference evidence="3" key="1">
    <citation type="submission" date="2018-11" db="EMBL/GenBank/DDBJ databases">
        <authorList>
            <consortium name="Pathogen Informatics"/>
        </authorList>
    </citation>
    <scope>NUCLEOTIDE SEQUENCE</scope>
</reference>
<accession>A0A3S5A730</accession>
<gene>
    <name evidence="3" type="ORF">PXEA_LOCUS15123</name>
</gene>